<dbReference type="Gene3D" id="2.30.30.40">
    <property type="entry name" value="SH3 Domains"/>
    <property type="match status" value="1"/>
</dbReference>
<organism evidence="5 6">
    <name type="scientific">Eremothecium cymbalariae (strain CBS 270.75 / DBVPG 7215 / KCTC 17166 / NRRL Y-17582)</name>
    <name type="common">Yeast</name>
    <dbReference type="NCBI Taxonomy" id="931890"/>
    <lineage>
        <taxon>Eukaryota</taxon>
        <taxon>Fungi</taxon>
        <taxon>Dikarya</taxon>
        <taxon>Ascomycota</taxon>
        <taxon>Saccharomycotina</taxon>
        <taxon>Saccharomycetes</taxon>
        <taxon>Saccharomycetales</taxon>
        <taxon>Saccharomycetaceae</taxon>
        <taxon>Eremothecium</taxon>
    </lineage>
</organism>
<dbReference type="GO" id="GO:0030234">
    <property type="term" value="F:enzyme regulator activity"/>
    <property type="evidence" value="ECO:0007669"/>
    <property type="project" value="EnsemblFungi"/>
</dbReference>
<dbReference type="GeneID" id="11468934"/>
<dbReference type="GO" id="GO:1990344">
    <property type="term" value="P:secondary cell septum biogenesis"/>
    <property type="evidence" value="ECO:0007669"/>
    <property type="project" value="EnsemblFungi"/>
</dbReference>
<dbReference type="InterPro" id="IPR052557">
    <property type="entry name" value="CAP/Cytokinesis_protein"/>
</dbReference>
<dbReference type="STRING" id="931890.G8JRT4"/>
<accession>G8JRT4</accession>
<dbReference type="PANTHER" id="PTHR46333:SF2">
    <property type="entry name" value="CYTOKINESIS PROTEIN 3"/>
    <property type="match status" value="1"/>
</dbReference>
<dbReference type="InterPro" id="IPR001452">
    <property type="entry name" value="SH3_domain"/>
</dbReference>
<dbReference type="SUPFAM" id="SSF54001">
    <property type="entry name" value="Cysteine proteinases"/>
    <property type="match status" value="1"/>
</dbReference>
<dbReference type="InterPro" id="IPR036028">
    <property type="entry name" value="SH3-like_dom_sf"/>
</dbReference>
<gene>
    <name evidence="5" type="ordered locus">Ecym_3366</name>
</gene>
<dbReference type="Pfam" id="PF00018">
    <property type="entry name" value="SH3_1"/>
    <property type="match status" value="1"/>
</dbReference>
<dbReference type="OMA" id="CTPYELT"/>
<dbReference type="GO" id="GO:0044697">
    <property type="term" value="C:HICS complex"/>
    <property type="evidence" value="ECO:0007669"/>
    <property type="project" value="EnsemblFungi"/>
</dbReference>
<evidence type="ECO:0000313" key="5">
    <source>
        <dbReference type="EMBL" id="AET38853.1"/>
    </source>
</evidence>
<keyword evidence="6" id="KW-1185">Reference proteome</keyword>
<reference evidence="6" key="1">
    <citation type="journal article" date="2012" name="G3 (Bethesda)">
        <title>Pichia sorbitophila, an interspecies yeast hybrid reveals early steps of genome resolution following polyploidization.</title>
        <authorList>
            <person name="Leh Louis V."/>
            <person name="Despons L."/>
            <person name="Friedrich A."/>
            <person name="Martin T."/>
            <person name="Durrens P."/>
            <person name="Casaregola S."/>
            <person name="Neuveglise C."/>
            <person name="Fairhead C."/>
            <person name="Marck C."/>
            <person name="Cruz J.A."/>
            <person name="Straub M.L."/>
            <person name="Kugler V."/>
            <person name="Sacerdot C."/>
            <person name="Uzunov Z."/>
            <person name="Thierry A."/>
            <person name="Weiss S."/>
            <person name="Bleykasten C."/>
            <person name="De Montigny J."/>
            <person name="Jacques N."/>
            <person name="Jung P."/>
            <person name="Lemaire M."/>
            <person name="Mallet S."/>
            <person name="Morel G."/>
            <person name="Richard G.F."/>
            <person name="Sarkar A."/>
            <person name="Savel G."/>
            <person name="Schacherer J."/>
            <person name="Seret M.L."/>
            <person name="Talla E."/>
            <person name="Samson G."/>
            <person name="Jubin C."/>
            <person name="Poulain J."/>
            <person name="Vacherie B."/>
            <person name="Barbe V."/>
            <person name="Pelletier E."/>
            <person name="Sherman D.J."/>
            <person name="Westhof E."/>
            <person name="Weissenbach J."/>
            <person name="Baret P.V."/>
            <person name="Wincker P."/>
            <person name="Gaillardin C."/>
            <person name="Dujon B."/>
            <person name="Souciet J.L."/>
        </authorList>
    </citation>
    <scope>NUCLEOTIDE SEQUENCE [LARGE SCALE GENOMIC DNA]</scope>
    <source>
        <strain evidence="6">CBS 270.75 / DBVPG 7215 / KCTC 17166 / NRRL Y-17582</strain>
    </source>
</reference>
<evidence type="ECO:0000313" key="6">
    <source>
        <dbReference type="Proteomes" id="UP000006790"/>
    </source>
</evidence>
<dbReference type="InterPro" id="IPR002931">
    <property type="entry name" value="Transglutaminase-like"/>
</dbReference>
<evidence type="ECO:0000256" key="1">
    <source>
        <dbReference type="ARBA" id="ARBA00022443"/>
    </source>
</evidence>
<dbReference type="InParanoid" id="G8JRT4"/>
<dbReference type="PROSITE" id="PS50002">
    <property type="entry name" value="SH3"/>
    <property type="match status" value="1"/>
</dbReference>
<feature type="compositionally biased region" description="Low complexity" evidence="3">
    <location>
        <begin position="163"/>
        <end position="172"/>
    </location>
</feature>
<dbReference type="RefSeq" id="XP_003645670.1">
    <property type="nucleotide sequence ID" value="XM_003645622.1"/>
</dbReference>
<dbReference type="KEGG" id="erc:Ecym_3366"/>
<dbReference type="AlphaFoldDB" id="G8JRT4"/>
<feature type="compositionally biased region" description="Polar residues" evidence="3">
    <location>
        <begin position="120"/>
        <end position="130"/>
    </location>
</feature>
<keyword evidence="1 2" id="KW-0728">SH3 domain</keyword>
<protein>
    <recommendedName>
        <fullName evidence="4">SH3 domain-containing protein</fullName>
    </recommendedName>
</protein>
<dbReference type="Pfam" id="PF24584">
    <property type="entry name" value="Ig_CYK3_C"/>
    <property type="match status" value="1"/>
</dbReference>
<evidence type="ECO:0000256" key="2">
    <source>
        <dbReference type="PROSITE-ProRule" id="PRU00192"/>
    </source>
</evidence>
<dbReference type="FunCoup" id="G8JRT4">
    <property type="interactions" value="70"/>
</dbReference>
<dbReference type="eggNOG" id="KOG4575">
    <property type="taxonomic scope" value="Eukaryota"/>
</dbReference>
<proteinExistence type="predicted"/>
<feature type="region of interest" description="Disordered" evidence="3">
    <location>
        <begin position="208"/>
        <end position="237"/>
    </location>
</feature>
<dbReference type="SMART" id="SM00460">
    <property type="entry name" value="TGc"/>
    <property type="match status" value="1"/>
</dbReference>
<dbReference type="SMART" id="SM00326">
    <property type="entry name" value="SH3"/>
    <property type="match status" value="1"/>
</dbReference>
<dbReference type="InterPro" id="IPR056409">
    <property type="entry name" value="Ig_CYK3_C"/>
</dbReference>
<dbReference type="SUPFAM" id="SSF50044">
    <property type="entry name" value="SH3-domain"/>
    <property type="match status" value="1"/>
</dbReference>
<dbReference type="Proteomes" id="UP000006790">
    <property type="component" value="Chromosome 3"/>
</dbReference>
<name>G8JRT4_ERECY</name>
<evidence type="ECO:0000256" key="3">
    <source>
        <dbReference type="SAM" id="MobiDB-lite"/>
    </source>
</evidence>
<dbReference type="PANTHER" id="PTHR46333">
    <property type="entry name" value="CYTOKINESIS PROTEIN 3"/>
    <property type="match status" value="1"/>
</dbReference>
<evidence type="ECO:0000259" key="4">
    <source>
        <dbReference type="PROSITE" id="PS50002"/>
    </source>
</evidence>
<dbReference type="InterPro" id="IPR038765">
    <property type="entry name" value="Papain-like_cys_pep_sf"/>
</dbReference>
<sequence length="906" mass="102359">MSGPLPNTPFKVRALYSWSGEQGQDLGFLESDLIEVTKVKGDWLYGRLLRNKKTGYFPLGYVQLIQEVYNSFNSLSPKKPYDTGSTPTTSPSKLQNAKSTLPPIPRRSSAIENDHEDIYSTMSRDGTSPLSFPGELSPSSRRIQHYEKGFRTPPRMSPYHYGSSSNISPISNDNSIKPFPHRYGGRFFGIDSNGSSESVNKLNMQNKGDYTRERSKSDLPPLPPIPDTTSSNTNVGKSPQSPLFYAGGTASHSCNELYSRDSSARRSPMEDSNLTANYFNSNHNFYDGYAPSSFGELGSAHIFANTRYMEESLTASEESFAMMSDFSASSAGSLARHRFAQSFTDSMNNSNDPLEDNASQPREFGVPNKMTEILRKVLGTGTSNSTGMPKLPDLSNLNISDGDASTWLQAQAHLHRSNTLSSKEKRERERRVLCENRDVVLRPQEYINEEINTNDVLHGQKPGVVDIELKCLDVERIDLKTRKRCQQTGPFTVESFADYNFRSGYKTQIEQLRGLYTFCTEFFRLIDDRGKTNFEQEPKDIDGALHHNYCTPYQLTWIFKRMANTLGIQCDLIVGFLKTPNADNLTFKLNHCWLRVLVNGEMRLIDVILGNISNPIHEYVNNRKQIHAEDFYFLAQPLHLIYTHVPQYYDEQHIIPAIDRSIALCLPLVFPTFFKNDLRIYKFSLGLCELQNSEIFECSIKLPFDIDIHTSVITNGRNGDKFRNMNLSLVQFRLHKRNRVAVIKAVLPPGVSSGILHIHSGITVTCSNITELSPLSMMIPLTHVGTSKEYEFVARISSSDSQKVDVYIKEPQNKFLFTGNEYTFQIIQTPCDGLVYDSYSHVSKPLKVIMLQAPSGKVYKLRKSDPNQEFGTWEHITKINEPGIWVGLVTSDSGSGWCPFAKWTCI</sequence>
<dbReference type="GO" id="GO:0000142">
    <property type="term" value="C:cellular bud neck contractile ring"/>
    <property type="evidence" value="ECO:0007669"/>
    <property type="project" value="EnsemblFungi"/>
</dbReference>
<dbReference type="OrthoDB" id="6129702at2759"/>
<dbReference type="EMBL" id="CP002499">
    <property type="protein sequence ID" value="AET38853.1"/>
    <property type="molecule type" value="Genomic_DNA"/>
</dbReference>
<feature type="compositionally biased region" description="Polar residues" evidence="3">
    <location>
        <begin position="83"/>
        <end position="99"/>
    </location>
</feature>
<feature type="domain" description="SH3" evidence="4">
    <location>
        <begin position="7"/>
        <end position="67"/>
    </location>
</feature>
<dbReference type="HOGENOM" id="CLU_008674_1_0_1"/>
<feature type="region of interest" description="Disordered" evidence="3">
    <location>
        <begin position="77"/>
        <end position="172"/>
    </location>
</feature>